<proteinExistence type="predicted"/>
<feature type="region of interest" description="Disordered" evidence="1">
    <location>
        <begin position="1"/>
        <end position="49"/>
    </location>
</feature>
<evidence type="ECO:0000313" key="4">
    <source>
        <dbReference type="Proteomes" id="UP000319257"/>
    </source>
</evidence>
<dbReference type="RefSeq" id="XP_030996977.1">
    <property type="nucleotide sequence ID" value="XM_031138965.1"/>
</dbReference>
<feature type="compositionally biased region" description="Polar residues" evidence="1">
    <location>
        <begin position="1"/>
        <end position="10"/>
    </location>
</feature>
<protein>
    <recommendedName>
        <fullName evidence="2">Carboxylesterase type B domain-containing protein</fullName>
    </recommendedName>
</protein>
<dbReference type="PANTHER" id="PTHR11559">
    <property type="entry name" value="CARBOXYLESTERASE"/>
    <property type="match status" value="1"/>
</dbReference>
<reference evidence="3 4" key="1">
    <citation type="submission" date="2019-06" db="EMBL/GenBank/DDBJ databases">
        <title>Draft genome sequence of the filamentous fungus Phialemoniopsis curvata isolated from diesel fuel.</title>
        <authorList>
            <person name="Varaljay V.A."/>
            <person name="Lyon W.J."/>
            <person name="Crouch A.L."/>
            <person name="Drake C.E."/>
            <person name="Hollomon J.M."/>
            <person name="Nadeau L.J."/>
            <person name="Nunn H.S."/>
            <person name="Stevenson B.S."/>
            <person name="Bojanowski C.L."/>
            <person name="Crookes-Goodson W.J."/>
        </authorList>
    </citation>
    <scope>NUCLEOTIDE SEQUENCE [LARGE SCALE GENOMIC DNA]</scope>
    <source>
        <strain evidence="3 4">D216</strain>
    </source>
</reference>
<organism evidence="3 4">
    <name type="scientific">Thyridium curvatum</name>
    <dbReference type="NCBI Taxonomy" id="1093900"/>
    <lineage>
        <taxon>Eukaryota</taxon>
        <taxon>Fungi</taxon>
        <taxon>Dikarya</taxon>
        <taxon>Ascomycota</taxon>
        <taxon>Pezizomycotina</taxon>
        <taxon>Sordariomycetes</taxon>
        <taxon>Sordariomycetidae</taxon>
        <taxon>Thyridiales</taxon>
        <taxon>Thyridiaceae</taxon>
        <taxon>Thyridium</taxon>
    </lineage>
</organism>
<dbReference type="Pfam" id="PF00135">
    <property type="entry name" value="COesterase"/>
    <property type="match status" value="1"/>
</dbReference>
<feature type="domain" description="Carboxylesterase type B" evidence="2">
    <location>
        <begin position="141"/>
        <end position="424"/>
    </location>
</feature>
<accession>A0A507B808</accession>
<dbReference type="Gene3D" id="3.40.50.1820">
    <property type="entry name" value="alpha/beta hydrolase"/>
    <property type="match status" value="1"/>
</dbReference>
<feature type="compositionally biased region" description="Low complexity" evidence="1">
    <location>
        <begin position="23"/>
        <end position="37"/>
    </location>
</feature>
<evidence type="ECO:0000256" key="1">
    <source>
        <dbReference type="SAM" id="MobiDB-lite"/>
    </source>
</evidence>
<dbReference type="InterPro" id="IPR050309">
    <property type="entry name" value="Type-B_Carboxylest/Lipase"/>
</dbReference>
<evidence type="ECO:0000313" key="3">
    <source>
        <dbReference type="EMBL" id="TPX15266.1"/>
    </source>
</evidence>
<keyword evidence="4" id="KW-1185">Reference proteome</keyword>
<dbReference type="EMBL" id="SKBQ01000022">
    <property type="protein sequence ID" value="TPX15266.1"/>
    <property type="molecule type" value="Genomic_DNA"/>
</dbReference>
<dbReference type="GeneID" id="41971990"/>
<dbReference type="InParanoid" id="A0A507B808"/>
<evidence type="ECO:0000259" key="2">
    <source>
        <dbReference type="Pfam" id="PF00135"/>
    </source>
</evidence>
<dbReference type="AlphaFoldDB" id="A0A507B808"/>
<dbReference type="SUPFAM" id="SSF53474">
    <property type="entry name" value="alpha/beta-Hydrolases"/>
    <property type="match status" value="1"/>
</dbReference>
<dbReference type="STRING" id="1093900.A0A507B808"/>
<dbReference type="InterPro" id="IPR029058">
    <property type="entry name" value="AB_hydrolase_fold"/>
</dbReference>
<sequence length="564" mass="60649">MEPSGKNTSCPDGAVSTELPAQSSRSASRSGRVASVSFRDEKPGNSGQQCGVYAATKQPGKQATGNSFLHMGIGSLIALKRAKKEISSHIKGDRHSRVLCFTPQTELCEPTQAMAPQDTVTVQLSAGPILANVEDGLIRARGIPYAQAERFQPPQPASGWTTPRDCTRPATLCPQLPSRLESVLGPVTRGREHAEDCLHVTVTAPRDAKDLPVLVWLHGGAFISGGGDLDCYQPLDLARRGIVCVNVSYRLGVFGYLMIPGIAPANLGLLDQRAALEWVQADIAAFGGDPGRVTAAGQSAGADSIICLLASEGTEGLLHRAILMSPPLREICERAPTAALLSARAQSLLTSDPRQMSAAELLAVQKKLLLDPVRDQVMLFAPALGHHPLPDEEGYHARLAGRLRRTPVVIGCTAHDGRPFARMMGPLRASFALPLVGARLEALGTWFVTRSYFAWPSRRFHEAALRQAGGRSSMYEFRWRPRGSALGASHCVDIPFVLGDWASWREAPMLRGQGEDGGGSEGEVRRLGGQLKDLWVAFVKGGCLRSEDFVIDEGFVFSEEDDLA</sequence>
<comment type="caution">
    <text evidence="3">The sequence shown here is derived from an EMBL/GenBank/DDBJ whole genome shotgun (WGS) entry which is preliminary data.</text>
</comment>
<name>A0A507B808_9PEZI</name>
<dbReference type="OrthoDB" id="408631at2759"/>
<dbReference type="Proteomes" id="UP000319257">
    <property type="component" value="Unassembled WGS sequence"/>
</dbReference>
<dbReference type="InterPro" id="IPR002018">
    <property type="entry name" value="CarbesteraseB"/>
</dbReference>
<gene>
    <name evidence="3" type="ORF">E0L32_004543</name>
</gene>